<dbReference type="SUPFAM" id="SSF55144">
    <property type="entry name" value="LigT-like"/>
    <property type="match status" value="1"/>
</dbReference>
<proteinExistence type="predicted"/>
<dbReference type="Proteomes" id="UP000198844">
    <property type="component" value="Unassembled WGS sequence"/>
</dbReference>
<organism evidence="1 2">
    <name type="scientific">Paraburkholderia aspalathi</name>
    <dbReference type="NCBI Taxonomy" id="1324617"/>
    <lineage>
        <taxon>Bacteria</taxon>
        <taxon>Pseudomonadati</taxon>
        <taxon>Pseudomonadota</taxon>
        <taxon>Betaproteobacteria</taxon>
        <taxon>Burkholderiales</taxon>
        <taxon>Burkholderiaceae</taxon>
        <taxon>Paraburkholderia</taxon>
    </lineage>
</organism>
<sequence>MSLGSASRKDFTMSSEPRYAIYYTPPAEDELTQTAARWLGRDAFRSDSPDALIERDTEVGAITTAPRRYGFHATLKAPFRLAAGRNVAELEEALARFVEVNEPCQLGEFKVDVMDGFFALVPIRPSPMLQSLASMIVDEFEPFRAPLTESELQRRLSNGLDTIGAAYTSGWGYPYVFDRFRFHMTLTDRLPVADQAKIRLRLEAIFSALATRGYTLDALTLFEQAQSGADFVVRSRFAFKECTAT</sequence>
<accession>A0A1I7B890</accession>
<dbReference type="NCBIfam" id="TIGR03223">
    <property type="entry name" value="Phn_opern_protn"/>
    <property type="match status" value="1"/>
</dbReference>
<evidence type="ECO:0000313" key="2">
    <source>
        <dbReference type="Proteomes" id="UP000198844"/>
    </source>
</evidence>
<name>A0A1I7B890_9BURK</name>
<evidence type="ECO:0000313" key="1">
    <source>
        <dbReference type="EMBL" id="SFT83409.1"/>
    </source>
</evidence>
<dbReference type="InterPro" id="IPR009097">
    <property type="entry name" value="Cyclic_Pdiesterase"/>
</dbReference>
<dbReference type="Pfam" id="PF06299">
    <property type="entry name" value="DUF1045"/>
    <property type="match status" value="1"/>
</dbReference>
<dbReference type="AlphaFoldDB" id="A0A1I7B890"/>
<gene>
    <name evidence="1" type="ORF">SAMN05192563_1004271</name>
</gene>
<dbReference type="EMBL" id="FPBH01000004">
    <property type="protein sequence ID" value="SFT83409.1"/>
    <property type="molecule type" value="Genomic_DNA"/>
</dbReference>
<protein>
    <submittedName>
        <fullName evidence="1">Putative phosphonate metabolism protein</fullName>
    </submittedName>
</protein>
<reference evidence="1 2" key="1">
    <citation type="submission" date="2016-10" db="EMBL/GenBank/DDBJ databases">
        <authorList>
            <person name="de Groot N.N."/>
        </authorList>
    </citation>
    <scope>NUCLEOTIDE SEQUENCE [LARGE SCALE GENOMIC DNA]</scope>
    <source>
        <strain evidence="1 2">LMG 27731</strain>
    </source>
</reference>
<dbReference type="PIRSF" id="PIRSF033328">
    <property type="entry name" value="Phest_Mll4975"/>
    <property type="match status" value="1"/>
</dbReference>
<dbReference type="InterPro" id="IPR009389">
    <property type="entry name" value="DUF1045"/>
</dbReference>